<accession>A0A967AC98</accession>
<dbReference type="InterPro" id="IPR029045">
    <property type="entry name" value="ClpP/crotonase-like_dom_sf"/>
</dbReference>
<organism evidence="3 4">
    <name type="scientific">Psychroflexus maritimus</name>
    <dbReference type="NCBI Taxonomy" id="2714865"/>
    <lineage>
        <taxon>Bacteria</taxon>
        <taxon>Pseudomonadati</taxon>
        <taxon>Bacteroidota</taxon>
        <taxon>Flavobacteriia</taxon>
        <taxon>Flavobacteriales</taxon>
        <taxon>Flavobacteriaceae</taxon>
        <taxon>Psychroflexus</taxon>
    </lineage>
</organism>
<dbReference type="Gene3D" id="2.30.42.10">
    <property type="match status" value="1"/>
</dbReference>
<dbReference type="InterPro" id="IPR005151">
    <property type="entry name" value="Tail-specific_protease"/>
</dbReference>
<dbReference type="InterPro" id="IPR036034">
    <property type="entry name" value="PDZ_sf"/>
</dbReference>
<dbReference type="EMBL" id="JAANAS010000039">
    <property type="protein sequence ID" value="NGZ89622.1"/>
    <property type="molecule type" value="Genomic_DNA"/>
</dbReference>
<dbReference type="Pfam" id="PF18294">
    <property type="entry name" value="Pept_S41_N"/>
    <property type="match status" value="1"/>
</dbReference>
<reference evidence="3" key="1">
    <citation type="submission" date="2020-03" db="EMBL/GenBank/DDBJ databases">
        <title>Psychroflexus Maritimus sp. nov., isolate from marine sediment.</title>
        <authorList>
            <person name="Zhong Y.-L."/>
        </authorList>
    </citation>
    <scope>NUCLEOTIDE SEQUENCE</scope>
    <source>
        <strain evidence="3">C1</strain>
    </source>
</reference>
<dbReference type="PROSITE" id="PS51257">
    <property type="entry name" value="PROKAR_LIPOPROTEIN"/>
    <property type="match status" value="1"/>
</dbReference>
<dbReference type="CDD" id="cd07561">
    <property type="entry name" value="Peptidase_S41_CPP_like"/>
    <property type="match status" value="1"/>
</dbReference>
<evidence type="ECO:0000313" key="4">
    <source>
        <dbReference type="Proteomes" id="UP000643701"/>
    </source>
</evidence>
<keyword evidence="1" id="KW-0732">Signal</keyword>
<dbReference type="GO" id="GO:0007165">
    <property type="term" value="P:signal transduction"/>
    <property type="evidence" value="ECO:0007669"/>
    <property type="project" value="TreeGrafter"/>
</dbReference>
<dbReference type="Proteomes" id="UP000643701">
    <property type="component" value="Unassembled WGS sequence"/>
</dbReference>
<sequence>MKLLKSIVFILTSVLFFSACQDDLDDRIFPADTKSLNNFIWNAMNIFYLYKGNSPDLGDNRFSSNEDYNEFLEGFNRPEDLFNHLKAEQDRFSIIVSDFRELENALNGIRLDNGMRFGLVLDSETSQVYGYIRYVVSGSFADQIGLKRGMIFNRIDGQILNEDTNFNALFSPEVYTVGFAEFINGELTATNQEIQLIKSETTENPLHYHEVLDFEGTKVGYLVMNNFRRNFDNQLNDVFGEFKTEGINELVLDLRYNGGGDLRTAIDLSSMITGQFTGDLFVNQIFNNNFDNSSANFTEKNRNDVNLNSLNLDRLYVLTTSSTASASEVVILGLAPYIDVIQIGTTTVGKFEASTTLYDAPDFRRQEASIHHNYALQPIIFKLTNANNNGGNSEGLVPQIEIQEEFENLKQFGDTSETLLNQALIEIGVISERENKIQNYPKTREIIEEDGSTSIDFQKMYWFFENN</sequence>
<gene>
    <name evidence="3" type="ORF">G7034_05075</name>
</gene>
<dbReference type="PANTHER" id="PTHR32060">
    <property type="entry name" value="TAIL-SPECIFIC PROTEASE"/>
    <property type="match status" value="1"/>
</dbReference>
<dbReference type="GO" id="GO:0006508">
    <property type="term" value="P:proteolysis"/>
    <property type="evidence" value="ECO:0007669"/>
    <property type="project" value="InterPro"/>
</dbReference>
<evidence type="ECO:0000313" key="3">
    <source>
        <dbReference type="EMBL" id="NGZ89622.1"/>
    </source>
</evidence>
<comment type="caution">
    <text evidence="3">The sequence shown here is derived from an EMBL/GenBank/DDBJ whole genome shotgun (WGS) entry which is preliminary data.</text>
</comment>
<evidence type="ECO:0000259" key="2">
    <source>
        <dbReference type="SMART" id="SM00245"/>
    </source>
</evidence>
<proteinExistence type="predicted"/>
<evidence type="ECO:0000256" key="1">
    <source>
        <dbReference type="SAM" id="SignalP"/>
    </source>
</evidence>
<dbReference type="PANTHER" id="PTHR32060:SF30">
    <property type="entry name" value="CARBOXY-TERMINAL PROCESSING PROTEASE CTPA"/>
    <property type="match status" value="1"/>
</dbReference>
<keyword evidence="4" id="KW-1185">Reference proteome</keyword>
<dbReference type="RefSeq" id="WP_166399883.1">
    <property type="nucleotide sequence ID" value="NZ_JAANAS010000039.1"/>
</dbReference>
<name>A0A967AC98_9FLAO</name>
<dbReference type="InterPro" id="IPR041613">
    <property type="entry name" value="Pept_S41_N"/>
</dbReference>
<dbReference type="GO" id="GO:0008236">
    <property type="term" value="F:serine-type peptidase activity"/>
    <property type="evidence" value="ECO:0007669"/>
    <property type="project" value="InterPro"/>
</dbReference>
<dbReference type="Gene3D" id="3.90.226.10">
    <property type="entry name" value="2-enoyl-CoA Hydratase, Chain A, domain 1"/>
    <property type="match status" value="1"/>
</dbReference>
<feature type="signal peptide" evidence="1">
    <location>
        <begin position="1"/>
        <end position="21"/>
    </location>
</feature>
<feature type="chain" id="PRO_5037815166" evidence="1">
    <location>
        <begin position="22"/>
        <end position="467"/>
    </location>
</feature>
<dbReference type="AlphaFoldDB" id="A0A967AC98"/>
<dbReference type="GO" id="GO:0004175">
    <property type="term" value="F:endopeptidase activity"/>
    <property type="evidence" value="ECO:0007669"/>
    <property type="project" value="TreeGrafter"/>
</dbReference>
<dbReference type="SMART" id="SM00245">
    <property type="entry name" value="TSPc"/>
    <property type="match status" value="1"/>
</dbReference>
<dbReference type="Pfam" id="PF03572">
    <property type="entry name" value="Peptidase_S41"/>
    <property type="match status" value="1"/>
</dbReference>
<dbReference type="GO" id="GO:0030288">
    <property type="term" value="C:outer membrane-bounded periplasmic space"/>
    <property type="evidence" value="ECO:0007669"/>
    <property type="project" value="TreeGrafter"/>
</dbReference>
<dbReference type="SUPFAM" id="SSF52096">
    <property type="entry name" value="ClpP/crotonase"/>
    <property type="match status" value="1"/>
</dbReference>
<protein>
    <submittedName>
        <fullName evidence="3">Peptidase S41</fullName>
    </submittedName>
</protein>
<feature type="domain" description="Tail specific protease" evidence="2">
    <location>
        <begin position="189"/>
        <end position="403"/>
    </location>
</feature>
<dbReference type="Gene3D" id="3.30.750.170">
    <property type="match status" value="1"/>
</dbReference>